<protein>
    <submittedName>
        <fullName evidence="2">Putative adhesin</fullName>
    </submittedName>
</protein>
<dbReference type="PANTHER" id="PTHR34094:SF1">
    <property type="entry name" value="PROTEIN FAM185A"/>
    <property type="match status" value="1"/>
</dbReference>
<dbReference type="PANTHER" id="PTHR34094">
    <property type="match status" value="1"/>
</dbReference>
<evidence type="ECO:0000313" key="2">
    <source>
        <dbReference type="EMBL" id="PWV92114.1"/>
    </source>
</evidence>
<evidence type="ECO:0000313" key="3">
    <source>
        <dbReference type="Proteomes" id="UP000246635"/>
    </source>
</evidence>
<dbReference type="RefSeq" id="WP_174812537.1">
    <property type="nucleotide sequence ID" value="NZ_CP054612.1"/>
</dbReference>
<dbReference type="Gene3D" id="2.160.20.120">
    <property type="match status" value="1"/>
</dbReference>
<feature type="domain" description="DUF4097" evidence="1">
    <location>
        <begin position="164"/>
        <end position="331"/>
    </location>
</feature>
<proteinExistence type="predicted"/>
<comment type="caution">
    <text evidence="2">The sequence shown here is derived from an EMBL/GenBank/DDBJ whole genome shotgun (WGS) entry which is preliminary data.</text>
</comment>
<organism evidence="2 3">
    <name type="scientific">Paenibacillus cellulosilyticus</name>
    <dbReference type="NCBI Taxonomy" id="375489"/>
    <lineage>
        <taxon>Bacteria</taxon>
        <taxon>Bacillati</taxon>
        <taxon>Bacillota</taxon>
        <taxon>Bacilli</taxon>
        <taxon>Bacillales</taxon>
        <taxon>Paenibacillaceae</taxon>
        <taxon>Paenibacillus</taxon>
    </lineage>
</organism>
<sequence length="336" mass="36222">MSATEHWGEHEQLPTKPTKSGKSFLFWRKERVDHYATPATEGIRNVIVQVKSANITAIRSVSGSSIGIRLTGWSRQHSADEFGIETYREGDHLHIGIREPEGMGRIINWSHLELMIELPVKDWELIRLAAGSGNVKASQLNAQSAAIESGSGNLLASDLKLNQTLRMHTGSGDVKAERIEASESSVHSNSGNLDVKDMRIEQQFDLHTSSGNIAARRFEASRSSIYSGSGNIDLKDGSCAVKAESGSGNIQMECLLLTADSELWTGSGNIAVDLASGNTDLSVTCGTGSGNGSISGDGFIVTERTNDYSRMAGRYGDGAIKLQIRTGSGNYRLHRA</sequence>
<dbReference type="AlphaFoldDB" id="A0A2V2YJG9"/>
<dbReference type="Proteomes" id="UP000246635">
    <property type="component" value="Unassembled WGS sequence"/>
</dbReference>
<keyword evidence="3" id="KW-1185">Reference proteome</keyword>
<gene>
    <name evidence="2" type="ORF">DFQ01_13660</name>
</gene>
<dbReference type="EMBL" id="QGTQ01000036">
    <property type="protein sequence ID" value="PWV92114.1"/>
    <property type="molecule type" value="Genomic_DNA"/>
</dbReference>
<reference evidence="2 3" key="1">
    <citation type="submission" date="2018-05" db="EMBL/GenBank/DDBJ databases">
        <title>Genomic Encyclopedia of Type Strains, Phase III (KMG-III): the genomes of soil and plant-associated and newly described type strains.</title>
        <authorList>
            <person name="Whitman W."/>
        </authorList>
    </citation>
    <scope>NUCLEOTIDE SEQUENCE [LARGE SCALE GENOMIC DNA]</scope>
    <source>
        <strain evidence="2 3">CECT 5696</strain>
    </source>
</reference>
<dbReference type="InterPro" id="IPR025164">
    <property type="entry name" value="Toastrack_DUF4097"/>
</dbReference>
<evidence type="ECO:0000259" key="1">
    <source>
        <dbReference type="Pfam" id="PF13349"/>
    </source>
</evidence>
<dbReference type="Pfam" id="PF13349">
    <property type="entry name" value="DUF4097"/>
    <property type="match status" value="1"/>
</dbReference>
<accession>A0A2V2YJG9</accession>
<name>A0A2V2YJG9_9BACL</name>